<proteinExistence type="predicted"/>
<feature type="compositionally biased region" description="Basic and acidic residues" evidence="1">
    <location>
        <begin position="83"/>
        <end position="92"/>
    </location>
</feature>
<dbReference type="EMBL" id="JAZGQO010000011">
    <property type="protein sequence ID" value="KAK6174060.1"/>
    <property type="molecule type" value="Genomic_DNA"/>
</dbReference>
<sequence>MNKYYVTASKVNDNTYDGLGVTSLSTNQPVYDQINSSTTRSNDTTARVDSIPAYYNTRNLDHNDTNNPQYVNSPSSSSTYDGLDARSKEQHPDTYQQLNIYENQKL</sequence>
<reference evidence="2 3" key="1">
    <citation type="submission" date="2024-01" db="EMBL/GenBank/DDBJ databases">
        <title>The genome of the rayed Mediterranean limpet Patella caerulea (Linnaeus, 1758).</title>
        <authorList>
            <person name="Anh-Thu Weber A."/>
            <person name="Halstead-Nussloch G."/>
        </authorList>
    </citation>
    <scope>NUCLEOTIDE SEQUENCE [LARGE SCALE GENOMIC DNA]</scope>
    <source>
        <strain evidence="2">AATW-2023a</strain>
        <tissue evidence="2">Whole specimen</tissue>
    </source>
</reference>
<feature type="region of interest" description="Disordered" evidence="1">
    <location>
        <begin position="56"/>
        <end position="106"/>
    </location>
</feature>
<feature type="compositionally biased region" description="Polar residues" evidence="1">
    <location>
        <begin position="65"/>
        <end position="80"/>
    </location>
</feature>
<protein>
    <submittedName>
        <fullName evidence="2">Uncharacterized protein</fullName>
    </submittedName>
</protein>
<dbReference type="Proteomes" id="UP001347796">
    <property type="component" value="Unassembled WGS sequence"/>
</dbReference>
<evidence type="ECO:0000313" key="3">
    <source>
        <dbReference type="Proteomes" id="UP001347796"/>
    </source>
</evidence>
<keyword evidence="3" id="KW-1185">Reference proteome</keyword>
<feature type="compositionally biased region" description="Polar residues" evidence="1">
    <location>
        <begin position="93"/>
        <end position="106"/>
    </location>
</feature>
<accession>A0AAN8PPZ9</accession>
<gene>
    <name evidence="2" type="ORF">SNE40_017405</name>
</gene>
<evidence type="ECO:0000313" key="2">
    <source>
        <dbReference type="EMBL" id="KAK6174060.1"/>
    </source>
</evidence>
<name>A0AAN8PPZ9_PATCE</name>
<evidence type="ECO:0000256" key="1">
    <source>
        <dbReference type="SAM" id="MobiDB-lite"/>
    </source>
</evidence>
<comment type="caution">
    <text evidence="2">The sequence shown here is derived from an EMBL/GenBank/DDBJ whole genome shotgun (WGS) entry which is preliminary data.</text>
</comment>
<dbReference type="AlphaFoldDB" id="A0AAN8PPZ9"/>
<organism evidence="2 3">
    <name type="scientific">Patella caerulea</name>
    <name type="common">Rayed Mediterranean limpet</name>
    <dbReference type="NCBI Taxonomy" id="87958"/>
    <lineage>
        <taxon>Eukaryota</taxon>
        <taxon>Metazoa</taxon>
        <taxon>Spiralia</taxon>
        <taxon>Lophotrochozoa</taxon>
        <taxon>Mollusca</taxon>
        <taxon>Gastropoda</taxon>
        <taxon>Patellogastropoda</taxon>
        <taxon>Patelloidea</taxon>
        <taxon>Patellidae</taxon>
        <taxon>Patella</taxon>
    </lineage>
</organism>